<protein>
    <submittedName>
        <fullName evidence="7">Cytochrome c biogenesis protein CcmG</fullName>
    </submittedName>
</protein>
<evidence type="ECO:0000256" key="2">
    <source>
        <dbReference type="ARBA" id="ARBA00007758"/>
    </source>
</evidence>
<dbReference type="CDD" id="cd03010">
    <property type="entry name" value="TlpA_like_DsbE"/>
    <property type="match status" value="1"/>
</dbReference>
<comment type="similarity">
    <text evidence="2">Belongs to the thioredoxin family. DsbE subfamily.</text>
</comment>
<dbReference type="Pfam" id="PF08534">
    <property type="entry name" value="Redoxin"/>
    <property type="match status" value="1"/>
</dbReference>
<sequence length="178" mass="19091">MRKLLLALPVVIFAVFAGLAFVGMQREDPEGLPSAIAGQQAPKVQLDPLEGHVPFAQADLTSGGVKLVNFWASWCAPCRAEHPTLMDFSDRGIPVYGVNYKDNPAKARAFLAELGNPYALAGADPQARMALDWGVYGLPETFVLAPDGTVIMRVTGPLTARNLQTRVMPALAEAGLEF</sequence>
<comment type="subcellular location">
    <subcellularLocation>
        <location evidence="1">Cell envelope</location>
    </subcellularLocation>
</comment>
<evidence type="ECO:0000256" key="4">
    <source>
        <dbReference type="ARBA" id="ARBA00023157"/>
    </source>
</evidence>
<feature type="domain" description="Thioredoxin" evidence="6">
    <location>
        <begin position="35"/>
        <end position="173"/>
    </location>
</feature>
<dbReference type="RefSeq" id="WP_044050089.1">
    <property type="nucleotide sequence ID" value="NZ_CP003984.1"/>
</dbReference>
<dbReference type="PROSITE" id="PS00194">
    <property type="entry name" value="THIOREDOXIN_1"/>
    <property type="match status" value="1"/>
</dbReference>
<dbReference type="GeneID" id="93366769"/>
<evidence type="ECO:0000313" key="7">
    <source>
        <dbReference type="EMBL" id="AII87361.1"/>
    </source>
</evidence>
<keyword evidence="5" id="KW-0676">Redox-active center</keyword>
<dbReference type="PROSITE" id="PS51352">
    <property type="entry name" value="THIOREDOXIN_2"/>
    <property type="match status" value="1"/>
</dbReference>
<dbReference type="InterPro" id="IPR013766">
    <property type="entry name" value="Thioredoxin_domain"/>
</dbReference>
<dbReference type="Proteomes" id="UP000028680">
    <property type="component" value="Chromosome"/>
</dbReference>
<proteinExistence type="inferred from homology"/>
<dbReference type="InterPro" id="IPR036249">
    <property type="entry name" value="Thioredoxin-like_sf"/>
</dbReference>
<dbReference type="InterPro" id="IPR004799">
    <property type="entry name" value="Periplasmic_diS_OxRdtase_DsbE"/>
</dbReference>
<dbReference type="EMBL" id="CP003984">
    <property type="protein sequence ID" value="AII87361.1"/>
    <property type="molecule type" value="Genomic_DNA"/>
</dbReference>
<dbReference type="GO" id="GO:0030288">
    <property type="term" value="C:outer membrane-bounded periplasmic space"/>
    <property type="evidence" value="ECO:0007669"/>
    <property type="project" value="InterPro"/>
</dbReference>
<dbReference type="PANTHER" id="PTHR42852:SF6">
    <property type="entry name" value="THIOL:DISULFIDE INTERCHANGE PROTEIN DSBE"/>
    <property type="match status" value="1"/>
</dbReference>
<keyword evidence="3" id="KW-0201">Cytochrome c-type biogenesis</keyword>
<dbReference type="GO" id="GO:0017004">
    <property type="term" value="P:cytochrome complex assembly"/>
    <property type="evidence" value="ECO:0007669"/>
    <property type="project" value="UniProtKB-KW"/>
</dbReference>
<reference evidence="7 8" key="1">
    <citation type="journal article" date="2014" name="ISME J.">
        <title>Adaptation of an abundant Roseobacter RCA organism to pelagic systems revealed by genomic and transcriptomic analyses.</title>
        <authorList>
            <person name="Voget S."/>
            <person name="Wemheuer B."/>
            <person name="Brinkhoff T."/>
            <person name="Vollmers J."/>
            <person name="Dietrich S."/>
            <person name="Giebel H.A."/>
            <person name="Beardsley C."/>
            <person name="Sardemann C."/>
            <person name="Bakenhus I."/>
            <person name="Billerbeck S."/>
            <person name="Daniel R."/>
            <person name="Simon M."/>
        </authorList>
    </citation>
    <scope>NUCLEOTIDE SEQUENCE [LARGE SCALE GENOMIC DNA]</scope>
    <source>
        <strain evidence="7 8">RCA23</strain>
    </source>
</reference>
<dbReference type="KEGG" id="ptp:RCA23_c18300"/>
<dbReference type="PANTHER" id="PTHR42852">
    <property type="entry name" value="THIOL:DISULFIDE INTERCHANGE PROTEIN DSBE"/>
    <property type="match status" value="1"/>
</dbReference>
<accession>A0AAN0RJM9</accession>
<name>A0AAN0RJM9_9RHOB</name>
<evidence type="ECO:0000256" key="3">
    <source>
        <dbReference type="ARBA" id="ARBA00022748"/>
    </source>
</evidence>
<evidence type="ECO:0000256" key="5">
    <source>
        <dbReference type="ARBA" id="ARBA00023284"/>
    </source>
</evidence>
<dbReference type="AlphaFoldDB" id="A0AAN0RJM9"/>
<dbReference type="InterPro" id="IPR013740">
    <property type="entry name" value="Redoxin"/>
</dbReference>
<keyword evidence="8" id="KW-1185">Reference proteome</keyword>
<evidence type="ECO:0000259" key="6">
    <source>
        <dbReference type="PROSITE" id="PS51352"/>
    </source>
</evidence>
<dbReference type="GO" id="GO:0015036">
    <property type="term" value="F:disulfide oxidoreductase activity"/>
    <property type="evidence" value="ECO:0007669"/>
    <property type="project" value="InterPro"/>
</dbReference>
<dbReference type="InterPro" id="IPR050553">
    <property type="entry name" value="Thioredoxin_ResA/DsbE_sf"/>
</dbReference>
<evidence type="ECO:0000313" key="8">
    <source>
        <dbReference type="Proteomes" id="UP000028680"/>
    </source>
</evidence>
<evidence type="ECO:0000256" key="1">
    <source>
        <dbReference type="ARBA" id="ARBA00004196"/>
    </source>
</evidence>
<dbReference type="Gene3D" id="3.40.30.10">
    <property type="entry name" value="Glutaredoxin"/>
    <property type="match status" value="1"/>
</dbReference>
<dbReference type="SUPFAM" id="SSF52833">
    <property type="entry name" value="Thioredoxin-like"/>
    <property type="match status" value="1"/>
</dbReference>
<gene>
    <name evidence="7" type="primary">ccmG</name>
    <name evidence="7" type="ORF">RCA23_c18300</name>
</gene>
<organism evidence="7 8">
    <name type="scientific">Planktomarina temperata RCA23</name>
    <dbReference type="NCBI Taxonomy" id="666509"/>
    <lineage>
        <taxon>Bacteria</taxon>
        <taxon>Pseudomonadati</taxon>
        <taxon>Pseudomonadota</taxon>
        <taxon>Alphaproteobacteria</taxon>
        <taxon>Rhodobacterales</taxon>
        <taxon>Paracoccaceae</taxon>
        <taxon>Planktomarina</taxon>
    </lineage>
</organism>
<dbReference type="NCBIfam" id="TIGR00385">
    <property type="entry name" value="dsbE"/>
    <property type="match status" value="1"/>
</dbReference>
<keyword evidence="4" id="KW-1015">Disulfide bond</keyword>
<dbReference type="InterPro" id="IPR017937">
    <property type="entry name" value="Thioredoxin_CS"/>
</dbReference>